<accession>A0A0A9D380</accession>
<name>A0A0A9D380_ARUDO</name>
<organism evidence="1">
    <name type="scientific">Arundo donax</name>
    <name type="common">Giant reed</name>
    <name type="synonym">Donax arundinaceus</name>
    <dbReference type="NCBI Taxonomy" id="35708"/>
    <lineage>
        <taxon>Eukaryota</taxon>
        <taxon>Viridiplantae</taxon>
        <taxon>Streptophyta</taxon>
        <taxon>Embryophyta</taxon>
        <taxon>Tracheophyta</taxon>
        <taxon>Spermatophyta</taxon>
        <taxon>Magnoliopsida</taxon>
        <taxon>Liliopsida</taxon>
        <taxon>Poales</taxon>
        <taxon>Poaceae</taxon>
        <taxon>PACMAD clade</taxon>
        <taxon>Arundinoideae</taxon>
        <taxon>Arundineae</taxon>
        <taxon>Arundo</taxon>
    </lineage>
</organism>
<protein>
    <submittedName>
        <fullName evidence="1">Uncharacterized protein</fullName>
    </submittedName>
</protein>
<dbReference type="EMBL" id="GBRH01214836">
    <property type="protein sequence ID" value="JAD83059.1"/>
    <property type="molecule type" value="Transcribed_RNA"/>
</dbReference>
<proteinExistence type="predicted"/>
<reference evidence="1" key="2">
    <citation type="journal article" date="2015" name="Data Brief">
        <title>Shoot transcriptome of the giant reed, Arundo donax.</title>
        <authorList>
            <person name="Barrero R.A."/>
            <person name="Guerrero F.D."/>
            <person name="Moolhuijzen P."/>
            <person name="Goolsby J.A."/>
            <person name="Tidwell J."/>
            <person name="Bellgard S.E."/>
            <person name="Bellgard M.I."/>
        </authorList>
    </citation>
    <scope>NUCLEOTIDE SEQUENCE</scope>
    <source>
        <tissue evidence="1">Shoot tissue taken approximately 20 cm above the soil surface</tissue>
    </source>
</reference>
<evidence type="ECO:0000313" key="1">
    <source>
        <dbReference type="EMBL" id="JAD83059.1"/>
    </source>
</evidence>
<sequence>MYNDGQFRSLPKFCSLSSYPFHGRRGRQTKNKKQWNYMEQFITCLREQGKNESVVPHPANILQLHQAPLERKIKEA</sequence>
<reference evidence="1" key="1">
    <citation type="submission" date="2014-09" db="EMBL/GenBank/DDBJ databases">
        <authorList>
            <person name="Magalhaes I.L.F."/>
            <person name="Oliveira U."/>
            <person name="Santos F.R."/>
            <person name="Vidigal T.H.D.A."/>
            <person name="Brescovit A.D."/>
            <person name="Santos A.J."/>
        </authorList>
    </citation>
    <scope>NUCLEOTIDE SEQUENCE</scope>
    <source>
        <tissue evidence="1">Shoot tissue taken approximately 20 cm above the soil surface</tissue>
    </source>
</reference>
<dbReference type="AlphaFoldDB" id="A0A0A9D380"/>